<dbReference type="GO" id="GO:0003677">
    <property type="term" value="F:DNA binding"/>
    <property type="evidence" value="ECO:0007669"/>
    <property type="project" value="UniProtKB-KW"/>
</dbReference>
<evidence type="ECO:0000259" key="9">
    <source>
        <dbReference type="PROSITE" id="PS50110"/>
    </source>
</evidence>
<dbReference type="Proteomes" id="UP000824105">
    <property type="component" value="Unassembled WGS sequence"/>
</dbReference>
<dbReference type="Gene3D" id="3.40.50.2300">
    <property type="match status" value="1"/>
</dbReference>
<dbReference type="Pfam" id="PF00072">
    <property type="entry name" value="Response_reg"/>
    <property type="match status" value="1"/>
</dbReference>
<dbReference type="InterPro" id="IPR016032">
    <property type="entry name" value="Sig_transdc_resp-reg_C-effctor"/>
</dbReference>
<feature type="modified residue" description="4-aspartylphosphate" evidence="7">
    <location>
        <position position="55"/>
    </location>
</feature>
<dbReference type="PROSITE" id="PS50043">
    <property type="entry name" value="HTH_LUXR_2"/>
    <property type="match status" value="1"/>
</dbReference>
<evidence type="ECO:0000256" key="5">
    <source>
        <dbReference type="ARBA" id="ARBA00023163"/>
    </source>
</evidence>
<gene>
    <name evidence="10" type="ORF">H9724_07325</name>
</gene>
<dbReference type="AlphaFoldDB" id="A0A9D2FLE4"/>
<evidence type="ECO:0000256" key="4">
    <source>
        <dbReference type="ARBA" id="ARBA00023125"/>
    </source>
</evidence>
<dbReference type="SUPFAM" id="SSF52172">
    <property type="entry name" value="CheY-like"/>
    <property type="match status" value="1"/>
</dbReference>
<dbReference type="SMART" id="SM00421">
    <property type="entry name" value="HTH_LUXR"/>
    <property type="match status" value="1"/>
</dbReference>
<dbReference type="InterPro" id="IPR011006">
    <property type="entry name" value="CheY-like_superfamily"/>
</dbReference>
<protein>
    <recommendedName>
        <fullName evidence="1">Stage 0 sporulation protein A homolog</fullName>
    </recommendedName>
</protein>
<evidence type="ECO:0000256" key="3">
    <source>
        <dbReference type="ARBA" id="ARBA00023015"/>
    </source>
</evidence>
<feature type="domain" description="HTH luxR-type" evidence="8">
    <location>
        <begin position="152"/>
        <end position="217"/>
    </location>
</feature>
<evidence type="ECO:0000256" key="1">
    <source>
        <dbReference type="ARBA" id="ARBA00018672"/>
    </source>
</evidence>
<keyword evidence="4" id="KW-0238">DNA-binding</keyword>
<evidence type="ECO:0000256" key="2">
    <source>
        <dbReference type="ARBA" id="ARBA00022553"/>
    </source>
</evidence>
<feature type="domain" description="Response regulatory" evidence="9">
    <location>
        <begin position="4"/>
        <end position="121"/>
    </location>
</feature>
<keyword evidence="2 7" id="KW-0597">Phosphoprotein</keyword>
<reference evidence="10" key="2">
    <citation type="submission" date="2021-04" db="EMBL/GenBank/DDBJ databases">
        <authorList>
            <person name="Gilroy R."/>
        </authorList>
    </citation>
    <scope>NUCLEOTIDE SEQUENCE</scope>
    <source>
        <strain evidence="10">CHK188-11489</strain>
    </source>
</reference>
<evidence type="ECO:0000313" key="11">
    <source>
        <dbReference type="Proteomes" id="UP000824105"/>
    </source>
</evidence>
<sequence>MNIRILVAEDNEILREDLCQQLNSQPDFSVTGEAPSGARAVELALAEDFDVILLDIEMESIQAGIDAAARIHPQRPQARIIYLTAHDNDDMILTAMATGAVDYFVKGSDNELLFRHIRMAYAGTPIMSAHTQEVMLREYSRLRRNETSLLYFVNTLASLTPTERELIRYLLQGLNARQISEIRVVGLDTVKGQIHRIREKFGCTRTKEIVAHIRDLGLEHLFR</sequence>
<evidence type="ECO:0000259" key="8">
    <source>
        <dbReference type="PROSITE" id="PS50043"/>
    </source>
</evidence>
<dbReference type="SUPFAM" id="SSF46894">
    <property type="entry name" value="C-terminal effector domain of the bipartite response regulators"/>
    <property type="match status" value="1"/>
</dbReference>
<dbReference type="Pfam" id="PF00196">
    <property type="entry name" value="GerE"/>
    <property type="match status" value="1"/>
</dbReference>
<name>A0A9D2FLE4_9FIRM</name>
<dbReference type="GO" id="GO:0006355">
    <property type="term" value="P:regulation of DNA-templated transcription"/>
    <property type="evidence" value="ECO:0007669"/>
    <property type="project" value="InterPro"/>
</dbReference>
<proteinExistence type="predicted"/>
<evidence type="ECO:0000256" key="6">
    <source>
        <dbReference type="ARBA" id="ARBA00024867"/>
    </source>
</evidence>
<dbReference type="PROSITE" id="PS50110">
    <property type="entry name" value="RESPONSE_REGULATORY"/>
    <property type="match status" value="1"/>
</dbReference>
<evidence type="ECO:0000256" key="7">
    <source>
        <dbReference type="PROSITE-ProRule" id="PRU00169"/>
    </source>
</evidence>
<keyword evidence="3" id="KW-0805">Transcription regulation</keyword>
<dbReference type="InterPro" id="IPR000792">
    <property type="entry name" value="Tscrpt_reg_LuxR_C"/>
</dbReference>
<dbReference type="PANTHER" id="PTHR43214">
    <property type="entry name" value="TWO-COMPONENT RESPONSE REGULATOR"/>
    <property type="match status" value="1"/>
</dbReference>
<dbReference type="GO" id="GO:0000160">
    <property type="term" value="P:phosphorelay signal transduction system"/>
    <property type="evidence" value="ECO:0007669"/>
    <property type="project" value="InterPro"/>
</dbReference>
<organism evidence="10 11">
    <name type="scientific">Candidatus Gemmiger avistercoris</name>
    <dbReference type="NCBI Taxonomy" id="2838606"/>
    <lineage>
        <taxon>Bacteria</taxon>
        <taxon>Bacillati</taxon>
        <taxon>Bacillota</taxon>
        <taxon>Clostridia</taxon>
        <taxon>Eubacteriales</taxon>
        <taxon>Gemmiger</taxon>
    </lineage>
</organism>
<dbReference type="InterPro" id="IPR039420">
    <property type="entry name" value="WalR-like"/>
</dbReference>
<dbReference type="InterPro" id="IPR001789">
    <property type="entry name" value="Sig_transdc_resp-reg_receiver"/>
</dbReference>
<dbReference type="EMBL" id="DXBF01000061">
    <property type="protein sequence ID" value="HIZ62560.1"/>
    <property type="molecule type" value="Genomic_DNA"/>
</dbReference>
<evidence type="ECO:0000313" key="10">
    <source>
        <dbReference type="EMBL" id="HIZ62560.1"/>
    </source>
</evidence>
<reference evidence="10" key="1">
    <citation type="journal article" date="2021" name="PeerJ">
        <title>Extensive microbial diversity within the chicken gut microbiome revealed by metagenomics and culture.</title>
        <authorList>
            <person name="Gilroy R."/>
            <person name="Ravi A."/>
            <person name="Getino M."/>
            <person name="Pursley I."/>
            <person name="Horton D.L."/>
            <person name="Alikhan N.F."/>
            <person name="Baker D."/>
            <person name="Gharbi K."/>
            <person name="Hall N."/>
            <person name="Watson M."/>
            <person name="Adriaenssens E.M."/>
            <person name="Foster-Nyarko E."/>
            <person name="Jarju S."/>
            <person name="Secka A."/>
            <person name="Antonio M."/>
            <person name="Oren A."/>
            <person name="Chaudhuri R.R."/>
            <person name="La Ragione R."/>
            <person name="Hildebrand F."/>
            <person name="Pallen M.J."/>
        </authorList>
    </citation>
    <scope>NUCLEOTIDE SEQUENCE</scope>
    <source>
        <strain evidence="10">CHK188-11489</strain>
    </source>
</reference>
<dbReference type="CDD" id="cd17535">
    <property type="entry name" value="REC_NarL-like"/>
    <property type="match status" value="1"/>
</dbReference>
<dbReference type="PANTHER" id="PTHR43214:SF43">
    <property type="entry name" value="TWO-COMPONENT RESPONSE REGULATOR"/>
    <property type="match status" value="1"/>
</dbReference>
<accession>A0A9D2FLE4</accession>
<dbReference type="SMART" id="SM00448">
    <property type="entry name" value="REC"/>
    <property type="match status" value="1"/>
</dbReference>
<comment type="function">
    <text evidence="6">May play the central regulatory role in sporulation. It may be an element of the effector pathway responsible for the activation of sporulation genes in response to nutritional stress. Spo0A may act in concert with spo0H (a sigma factor) to control the expression of some genes that are critical to the sporulation process.</text>
</comment>
<comment type="caution">
    <text evidence="10">The sequence shown here is derived from an EMBL/GenBank/DDBJ whole genome shotgun (WGS) entry which is preliminary data.</text>
</comment>
<dbReference type="InterPro" id="IPR058245">
    <property type="entry name" value="NreC/VraR/RcsB-like_REC"/>
</dbReference>
<keyword evidence="5" id="KW-0804">Transcription</keyword>